<dbReference type="Gene3D" id="3.40.470.10">
    <property type="entry name" value="Uracil-DNA glycosylase-like domain"/>
    <property type="match status" value="1"/>
</dbReference>
<dbReference type="Proteomes" id="UP000249746">
    <property type="component" value="Unassembled WGS sequence"/>
</dbReference>
<dbReference type="RefSeq" id="WP_111229548.1">
    <property type="nucleotide sequence ID" value="NZ_NBIU01000008.1"/>
</dbReference>
<evidence type="ECO:0000313" key="3">
    <source>
        <dbReference type="Proteomes" id="UP000249746"/>
    </source>
</evidence>
<accession>A0A2W6PNV2</accession>
<name>A0A2W6PNV2_9HELI</name>
<keyword evidence="3" id="KW-1185">Reference proteome</keyword>
<reference evidence="2 3" key="1">
    <citation type="submission" date="2017-03" db="EMBL/GenBank/DDBJ databases">
        <title>Genomic and clinical evidence uncovers the enterohepatic species Helicobacter valdiviensis as a potential human intestinal pathogen.</title>
        <authorList>
            <person name="Fresia P."/>
            <person name="Jara R."/>
            <person name="Sierra R."/>
            <person name="Ferres I."/>
            <person name="Greif G."/>
            <person name="Iraola G."/>
            <person name="Collado L."/>
        </authorList>
    </citation>
    <scope>NUCLEOTIDE SEQUENCE [LARGE SCALE GENOMIC DNA]</scope>
    <source>
        <strain evidence="2 3">WBE14</strain>
    </source>
</reference>
<evidence type="ECO:0000313" key="2">
    <source>
        <dbReference type="EMBL" id="PZT48383.1"/>
    </source>
</evidence>
<protein>
    <recommendedName>
        <fullName evidence="1">Uracil-DNA glycosylase-like domain-containing protein</fullName>
    </recommendedName>
</protein>
<dbReference type="OrthoDB" id="5290748at2"/>
<dbReference type="Pfam" id="PF03167">
    <property type="entry name" value="UDG"/>
    <property type="match status" value="1"/>
</dbReference>
<feature type="domain" description="Uracil-DNA glycosylase-like" evidence="1">
    <location>
        <begin position="65"/>
        <end position="205"/>
    </location>
</feature>
<dbReference type="InterPro" id="IPR005122">
    <property type="entry name" value="Uracil-DNA_glycosylase-like"/>
</dbReference>
<dbReference type="InterPro" id="IPR036895">
    <property type="entry name" value="Uracil-DNA_glycosylase-like_sf"/>
</dbReference>
<dbReference type="EMBL" id="NBIU01000008">
    <property type="protein sequence ID" value="PZT48383.1"/>
    <property type="molecule type" value="Genomic_DNA"/>
</dbReference>
<sequence>MQKLRLALELKKLYLLQSLDYEFTDPIFLTQKSGFANSIHSQKELDFLIEKCELCPQRHSKPSRGICNPHSKIAFLSLEPLLDSNLRFSSNMAMMLHNIITKVFLLSLKEVSILSLLKCDIAIQNKENSLNLCMGFVHKQLEFCNAKIIVILGQEAYFAISEDGEDYKRVQGKALKWKDFLLFPTFSLAELIKKPSLKIQAHKEFLNIKGYL</sequence>
<gene>
    <name evidence="2" type="ORF">B6S12_04105</name>
</gene>
<organism evidence="2 3">
    <name type="scientific">Helicobacter valdiviensis</name>
    <dbReference type="NCBI Taxonomy" id="1458358"/>
    <lineage>
        <taxon>Bacteria</taxon>
        <taxon>Pseudomonadati</taxon>
        <taxon>Campylobacterota</taxon>
        <taxon>Epsilonproteobacteria</taxon>
        <taxon>Campylobacterales</taxon>
        <taxon>Helicobacteraceae</taxon>
        <taxon>Helicobacter</taxon>
    </lineage>
</organism>
<comment type="caution">
    <text evidence="2">The sequence shown here is derived from an EMBL/GenBank/DDBJ whole genome shotgun (WGS) entry which is preliminary data.</text>
</comment>
<dbReference type="SUPFAM" id="SSF52141">
    <property type="entry name" value="Uracil-DNA glycosylase-like"/>
    <property type="match status" value="1"/>
</dbReference>
<evidence type="ECO:0000259" key="1">
    <source>
        <dbReference type="Pfam" id="PF03167"/>
    </source>
</evidence>
<proteinExistence type="predicted"/>
<dbReference type="AlphaFoldDB" id="A0A2W6PNV2"/>